<dbReference type="GeneID" id="19111598"/>
<dbReference type="HOGENOM" id="CLU_2412923_0_0_1"/>
<feature type="compositionally biased region" description="Pro residues" evidence="1">
    <location>
        <begin position="40"/>
        <end position="56"/>
    </location>
</feature>
<protein>
    <submittedName>
        <fullName evidence="2">Uncharacterized protein</fullName>
    </submittedName>
</protein>
<name>M2NFN1_BAUPA</name>
<accession>M2NFN1</accession>
<dbReference type="Proteomes" id="UP000011761">
    <property type="component" value="Unassembled WGS sequence"/>
</dbReference>
<dbReference type="EMBL" id="KB445553">
    <property type="protein sequence ID" value="EMC97815.1"/>
    <property type="molecule type" value="Genomic_DNA"/>
</dbReference>
<reference evidence="2 3" key="1">
    <citation type="journal article" date="2012" name="PLoS Pathog.">
        <title>Diverse lifestyles and strategies of plant pathogenesis encoded in the genomes of eighteen Dothideomycetes fungi.</title>
        <authorList>
            <person name="Ohm R.A."/>
            <person name="Feau N."/>
            <person name="Henrissat B."/>
            <person name="Schoch C.L."/>
            <person name="Horwitz B.A."/>
            <person name="Barry K.W."/>
            <person name="Condon B.J."/>
            <person name="Copeland A.C."/>
            <person name="Dhillon B."/>
            <person name="Glaser F."/>
            <person name="Hesse C.N."/>
            <person name="Kosti I."/>
            <person name="LaButti K."/>
            <person name="Lindquist E.A."/>
            <person name="Lucas S."/>
            <person name="Salamov A.A."/>
            <person name="Bradshaw R.E."/>
            <person name="Ciuffetti L."/>
            <person name="Hamelin R.C."/>
            <person name="Kema G.H.J."/>
            <person name="Lawrence C."/>
            <person name="Scott J.A."/>
            <person name="Spatafora J.W."/>
            <person name="Turgeon B.G."/>
            <person name="de Wit P.J.G.M."/>
            <person name="Zhong S."/>
            <person name="Goodwin S.B."/>
            <person name="Grigoriev I.V."/>
        </authorList>
    </citation>
    <scope>NUCLEOTIDE SEQUENCE [LARGE SCALE GENOMIC DNA]</scope>
    <source>
        <strain evidence="2 3">UAMH 10762</strain>
    </source>
</reference>
<evidence type="ECO:0000313" key="3">
    <source>
        <dbReference type="Proteomes" id="UP000011761"/>
    </source>
</evidence>
<dbReference type="KEGG" id="bcom:BAUCODRAFT_31818"/>
<organism evidence="2 3">
    <name type="scientific">Baudoinia panamericana (strain UAMH 10762)</name>
    <name type="common">Angels' share fungus</name>
    <name type="synonym">Baudoinia compniacensis (strain UAMH 10762)</name>
    <dbReference type="NCBI Taxonomy" id="717646"/>
    <lineage>
        <taxon>Eukaryota</taxon>
        <taxon>Fungi</taxon>
        <taxon>Dikarya</taxon>
        <taxon>Ascomycota</taxon>
        <taxon>Pezizomycotina</taxon>
        <taxon>Dothideomycetes</taxon>
        <taxon>Dothideomycetidae</taxon>
        <taxon>Mycosphaerellales</taxon>
        <taxon>Teratosphaeriaceae</taxon>
        <taxon>Baudoinia</taxon>
    </lineage>
</organism>
<evidence type="ECO:0000256" key="1">
    <source>
        <dbReference type="SAM" id="MobiDB-lite"/>
    </source>
</evidence>
<dbReference type="AlphaFoldDB" id="M2NFN1"/>
<proteinExistence type="predicted"/>
<keyword evidence="3" id="KW-1185">Reference proteome</keyword>
<gene>
    <name evidence="2" type="ORF">BAUCODRAFT_31818</name>
</gene>
<evidence type="ECO:0000313" key="2">
    <source>
        <dbReference type="EMBL" id="EMC97815.1"/>
    </source>
</evidence>
<dbReference type="RefSeq" id="XP_007674344.1">
    <property type="nucleotide sequence ID" value="XM_007676154.1"/>
</dbReference>
<sequence length="92" mass="9591">MKREDILAKECGKCLPEQSSFTHSLIQKIPDFNLATQPSPRSPAPSSSPPSPPPPLLLLLPALPSKTNGPASFRGVMGPKSPNPPIAAAKAA</sequence>
<feature type="region of interest" description="Disordered" evidence="1">
    <location>
        <begin position="33"/>
        <end position="92"/>
    </location>
</feature>